<proteinExistence type="predicted"/>
<organism evidence="2 3">
    <name type="scientific">Glycine soja</name>
    <name type="common">Wild soybean</name>
    <dbReference type="NCBI Taxonomy" id="3848"/>
    <lineage>
        <taxon>Eukaryota</taxon>
        <taxon>Viridiplantae</taxon>
        <taxon>Streptophyta</taxon>
        <taxon>Embryophyta</taxon>
        <taxon>Tracheophyta</taxon>
        <taxon>Spermatophyta</taxon>
        <taxon>Magnoliopsida</taxon>
        <taxon>eudicotyledons</taxon>
        <taxon>Gunneridae</taxon>
        <taxon>Pentapetalae</taxon>
        <taxon>rosids</taxon>
        <taxon>fabids</taxon>
        <taxon>Fabales</taxon>
        <taxon>Fabaceae</taxon>
        <taxon>Papilionoideae</taxon>
        <taxon>50 kb inversion clade</taxon>
        <taxon>NPAAA clade</taxon>
        <taxon>indigoferoid/millettioid clade</taxon>
        <taxon>Phaseoleae</taxon>
        <taxon>Glycine</taxon>
        <taxon>Glycine subgen. Soja</taxon>
    </lineage>
</organism>
<dbReference type="Proteomes" id="UP000289340">
    <property type="component" value="Chromosome 6"/>
</dbReference>
<evidence type="ECO:0000256" key="1">
    <source>
        <dbReference type="SAM" id="Phobius"/>
    </source>
</evidence>
<dbReference type="AlphaFoldDB" id="A0A445KF52"/>
<keyword evidence="1" id="KW-0472">Membrane</keyword>
<keyword evidence="1" id="KW-0812">Transmembrane</keyword>
<protein>
    <submittedName>
        <fullName evidence="2">Uncharacterized protein</fullName>
    </submittedName>
</protein>
<keyword evidence="1" id="KW-1133">Transmembrane helix</keyword>
<accession>A0A445KF52</accession>
<gene>
    <name evidence="2" type="ORF">D0Y65_015880</name>
</gene>
<feature type="transmembrane region" description="Helical" evidence="1">
    <location>
        <begin position="20"/>
        <end position="36"/>
    </location>
</feature>
<dbReference type="EMBL" id="QZWG01000006">
    <property type="protein sequence ID" value="RZC09319.1"/>
    <property type="molecule type" value="Genomic_DNA"/>
</dbReference>
<name>A0A445KF52_GLYSO</name>
<comment type="caution">
    <text evidence="2">The sequence shown here is derived from an EMBL/GenBank/DDBJ whole genome shotgun (WGS) entry which is preliminary data.</text>
</comment>
<evidence type="ECO:0000313" key="2">
    <source>
        <dbReference type="EMBL" id="RZC09319.1"/>
    </source>
</evidence>
<sequence length="54" mass="6293">MLFENKLRPFVIPHCLLQTLYVHSVLCFINYSFVFIKKILCFICGDVSQGKPDI</sequence>
<keyword evidence="3" id="KW-1185">Reference proteome</keyword>
<evidence type="ECO:0000313" key="3">
    <source>
        <dbReference type="Proteomes" id="UP000289340"/>
    </source>
</evidence>
<reference evidence="2 3" key="1">
    <citation type="submission" date="2018-09" db="EMBL/GenBank/DDBJ databases">
        <title>A high-quality reference genome of wild soybean provides a powerful tool to mine soybean genomes.</title>
        <authorList>
            <person name="Xie M."/>
            <person name="Chung C.Y.L."/>
            <person name="Li M.-W."/>
            <person name="Wong F.-L."/>
            <person name="Chan T.-F."/>
            <person name="Lam H.-M."/>
        </authorList>
    </citation>
    <scope>NUCLEOTIDE SEQUENCE [LARGE SCALE GENOMIC DNA]</scope>
    <source>
        <strain evidence="3">cv. W05</strain>
        <tissue evidence="2">Hypocotyl of etiolated seedlings</tissue>
    </source>
</reference>